<keyword evidence="2" id="KW-1185">Reference proteome</keyword>
<sequence>MHSDHLILEACGRVLDPDGTILRDHVRKPDRRTQQYLERFDRTTLYYDCVYLAERRSYLFTAPRFLNLWGPFRQGLRVNGKKTRAVTRRKWLRCEQVEVHAPRGSLTLHWQGKTAPVAFRDGISDCFAGLNCLVAVNKNNRLDWIADWAAYYAQTHGAEGVVLFDNGSTDYTLADLNARLSQVPGLARSAVISAPYPYGPTDRSRKWEVSPRFFQTAMLNIGRRDPLARARAVLSVDIDEIARKAEDAPSIFDLAVGNVVGMATLNGVWVYPNPDTDGPVGHTAHGFRRSPDRPCNRKWCLRPGGVQDRFGWAVHHIGGPLQDLFTNQTQVSLLHCRGTSTGWKRNRFTDPGELLEDPELENFWSMQFPKPAAGSAAGFGP</sequence>
<comment type="caution">
    <text evidence="1">The sequence shown here is derived from an EMBL/GenBank/DDBJ whole genome shotgun (WGS) entry which is preliminary data.</text>
</comment>
<protein>
    <recommendedName>
        <fullName evidence="3">Glycosyltransferase family 2 protein</fullName>
    </recommendedName>
</protein>
<evidence type="ECO:0000313" key="2">
    <source>
        <dbReference type="Proteomes" id="UP001553161"/>
    </source>
</evidence>
<evidence type="ECO:0008006" key="3">
    <source>
        <dbReference type="Google" id="ProtNLM"/>
    </source>
</evidence>
<gene>
    <name evidence="1" type="ORF">AB0T83_07805</name>
</gene>
<dbReference type="Proteomes" id="UP001553161">
    <property type="component" value="Unassembled WGS sequence"/>
</dbReference>
<evidence type="ECO:0000313" key="1">
    <source>
        <dbReference type="EMBL" id="MEV8466678.1"/>
    </source>
</evidence>
<proteinExistence type="predicted"/>
<reference evidence="1 2" key="1">
    <citation type="submission" date="2024-07" db="EMBL/GenBank/DDBJ databases">
        <authorList>
            <person name="Kang M."/>
        </authorList>
    </citation>
    <scope>NUCLEOTIDE SEQUENCE [LARGE SCALE GENOMIC DNA]</scope>
    <source>
        <strain evidence="1 2">DFM31</strain>
    </source>
</reference>
<accession>A0ABV3L8G5</accession>
<organism evidence="1 2">
    <name type="scientific">Meridianimarinicoccus marinus</name>
    <dbReference type="NCBI Taxonomy" id="3231483"/>
    <lineage>
        <taxon>Bacteria</taxon>
        <taxon>Pseudomonadati</taxon>
        <taxon>Pseudomonadota</taxon>
        <taxon>Alphaproteobacteria</taxon>
        <taxon>Rhodobacterales</taxon>
        <taxon>Paracoccaceae</taxon>
        <taxon>Meridianimarinicoccus</taxon>
    </lineage>
</organism>
<dbReference type="RefSeq" id="WP_366192471.1">
    <property type="nucleotide sequence ID" value="NZ_JBFBVU010000007.1"/>
</dbReference>
<dbReference type="EMBL" id="JBFBVU010000007">
    <property type="protein sequence ID" value="MEV8466678.1"/>
    <property type="molecule type" value="Genomic_DNA"/>
</dbReference>
<name>A0ABV3L8G5_9RHOB</name>